<dbReference type="EMBL" id="QOHR01000020">
    <property type="protein sequence ID" value="REC55279.1"/>
    <property type="molecule type" value="Genomic_DNA"/>
</dbReference>
<dbReference type="Proteomes" id="UP000257131">
    <property type="component" value="Unassembled WGS sequence"/>
</dbReference>
<dbReference type="Pfam" id="PF13609">
    <property type="entry name" value="Porin_4"/>
    <property type="match status" value="1"/>
</dbReference>
<dbReference type="SUPFAM" id="SSF56935">
    <property type="entry name" value="Porins"/>
    <property type="match status" value="1"/>
</dbReference>
<keyword evidence="4" id="KW-1185">Reference proteome</keyword>
<dbReference type="Gene3D" id="2.40.160.10">
    <property type="entry name" value="Porin"/>
    <property type="match status" value="1"/>
</dbReference>
<proteinExistence type="predicted"/>
<comment type="caution">
    <text evidence="3">The sequence shown here is derived from an EMBL/GenBank/DDBJ whole genome shotgun (WGS) entry which is preliminary data.</text>
</comment>
<dbReference type="InterPro" id="IPR033900">
    <property type="entry name" value="Gram_neg_porin_domain"/>
</dbReference>
<dbReference type="InterPro" id="IPR023614">
    <property type="entry name" value="Porin_dom_sf"/>
</dbReference>
<evidence type="ECO:0000313" key="4">
    <source>
        <dbReference type="Proteomes" id="UP000257131"/>
    </source>
</evidence>
<evidence type="ECO:0000256" key="1">
    <source>
        <dbReference type="SAM" id="SignalP"/>
    </source>
</evidence>
<dbReference type="AlphaFoldDB" id="A0A3D9BP27"/>
<dbReference type="OrthoDB" id="7326315at2"/>
<evidence type="ECO:0000259" key="2">
    <source>
        <dbReference type="Pfam" id="PF13609"/>
    </source>
</evidence>
<feature type="chain" id="PRO_5017810183" evidence="1">
    <location>
        <begin position="21"/>
        <end position="343"/>
    </location>
</feature>
<sequence length="343" mass="35762">MQKLLFATTALVATAGMAAADVTFGGYARWGMEYVEDRDTETQIESRMRLIVTATTESDAGLSFGAQTRLNIDEDDLNTFNQPRFYVAYEGLEVSVGNTQGAFEFMPGMYTDSVGLNGLGYENVVFNYAADAYSSGGQGRQGIDVKYSMGALSAHLSYSTDETGGSSVTDGDDRLAAFLAYDVNGWTLAGGFQDVNDEVVGDATATGGAAFETSGNAYTNWVLTASGPVGPATIIGKIASNDYSNVAADLDGDGNADGFHPVGDDAMVYHIGATFDVAAATTVSGFINNDEALDQGDGVTQFGAGFVHDLGGGASVRGGVATMGNFFDDETITKADLGVQFSF</sequence>
<feature type="signal peptide" evidence="1">
    <location>
        <begin position="1"/>
        <end position="20"/>
    </location>
</feature>
<evidence type="ECO:0000313" key="3">
    <source>
        <dbReference type="EMBL" id="REC55279.1"/>
    </source>
</evidence>
<dbReference type="RefSeq" id="WP_115981161.1">
    <property type="nucleotide sequence ID" value="NZ_QOHR01000020.1"/>
</dbReference>
<dbReference type="GO" id="GO:0016020">
    <property type="term" value="C:membrane"/>
    <property type="evidence" value="ECO:0007669"/>
    <property type="project" value="InterPro"/>
</dbReference>
<organism evidence="3 4">
    <name type="scientific">Rhodosalinus sediminis</name>
    <dbReference type="NCBI Taxonomy" id="1940533"/>
    <lineage>
        <taxon>Bacteria</taxon>
        <taxon>Pseudomonadati</taxon>
        <taxon>Pseudomonadota</taxon>
        <taxon>Alphaproteobacteria</taxon>
        <taxon>Rhodobacterales</taxon>
        <taxon>Paracoccaceae</taxon>
        <taxon>Rhodosalinus</taxon>
    </lineage>
</organism>
<reference evidence="3 4" key="1">
    <citation type="journal article" date="2017" name="Int. J. Syst. Evol. Microbiol.">
        <title>Rhodosalinus sediminis gen. nov., sp. nov., isolated from marine saltern.</title>
        <authorList>
            <person name="Guo L.Y."/>
            <person name="Ling S.K."/>
            <person name="Li C.M."/>
            <person name="Chen G.J."/>
            <person name="Du Z.J."/>
        </authorList>
    </citation>
    <scope>NUCLEOTIDE SEQUENCE [LARGE SCALE GENOMIC DNA]</scope>
    <source>
        <strain evidence="3 4">WDN1C137</strain>
    </source>
</reference>
<dbReference type="GO" id="GO:0015288">
    <property type="term" value="F:porin activity"/>
    <property type="evidence" value="ECO:0007669"/>
    <property type="project" value="InterPro"/>
</dbReference>
<protein>
    <submittedName>
        <fullName evidence="3">Porin</fullName>
    </submittedName>
</protein>
<accession>A0A3D9BP27</accession>
<gene>
    <name evidence="3" type="ORF">DRV84_12385</name>
</gene>
<name>A0A3D9BP27_9RHOB</name>
<feature type="domain" description="Porin" evidence="2">
    <location>
        <begin position="7"/>
        <end position="324"/>
    </location>
</feature>
<keyword evidence="1" id="KW-0732">Signal</keyword>